<evidence type="ECO:0000256" key="6">
    <source>
        <dbReference type="ARBA" id="ARBA00022806"/>
    </source>
</evidence>
<evidence type="ECO:0000313" key="14">
    <source>
        <dbReference type="EMBL" id="QJA63437.1"/>
    </source>
</evidence>
<evidence type="ECO:0000256" key="9">
    <source>
        <dbReference type="ARBA" id="ARBA00023235"/>
    </source>
</evidence>
<dbReference type="PANTHER" id="PTHR30153:SF2">
    <property type="entry name" value="REPLICATIVE DNA HELICASE"/>
    <property type="match status" value="1"/>
</dbReference>
<dbReference type="InterPro" id="IPR007693">
    <property type="entry name" value="DNA_helicase_DnaB-like_N"/>
</dbReference>
<dbReference type="AlphaFoldDB" id="A0A6M3J2J6"/>
<evidence type="ECO:0000256" key="1">
    <source>
        <dbReference type="ARBA" id="ARBA00008428"/>
    </source>
</evidence>
<comment type="similarity">
    <text evidence="1">Belongs to the helicase family. DnaB subfamily.</text>
</comment>
<feature type="region of interest" description="Disordered" evidence="12">
    <location>
        <begin position="410"/>
        <end position="429"/>
    </location>
</feature>
<keyword evidence="3" id="KW-0235">DNA replication</keyword>
<evidence type="ECO:0000256" key="2">
    <source>
        <dbReference type="ARBA" id="ARBA00022515"/>
    </source>
</evidence>
<keyword evidence="6 14" id="KW-0347">Helicase</keyword>
<dbReference type="GO" id="GO:0005524">
    <property type="term" value="F:ATP binding"/>
    <property type="evidence" value="ECO:0007669"/>
    <property type="project" value="UniProtKB-KW"/>
</dbReference>
<dbReference type="SUPFAM" id="SSF48024">
    <property type="entry name" value="N-terminal domain of DnaB helicase"/>
    <property type="match status" value="1"/>
</dbReference>
<evidence type="ECO:0000256" key="3">
    <source>
        <dbReference type="ARBA" id="ARBA00022705"/>
    </source>
</evidence>
<dbReference type="CDD" id="cd00984">
    <property type="entry name" value="DnaB_C"/>
    <property type="match status" value="1"/>
</dbReference>
<evidence type="ECO:0000256" key="10">
    <source>
        <dbReference type="ARBA" id="ARBA00044969"/>
    </source>
</evidence>
<dbReference type="InterPro" id="IPR007694">
    <property type="entry name" value="DNA_helicase_DnaB-like_C"/>
</dbReference>
<dbReference type="InterPro" id="IPR003593">
    <property type="entry name" value="AAA+_ATPase"/>
</dbReference>
<dbReference type="SUPFAM" id="SSF52540">
    <property type="entry name" value="P-loop containing nucleoside triphosphate hydrolases"/>
    <property type="match status" value="1"/>
</dbReference>
<dbReference type="GO" id="GO:0003677">
    <property type="term" value="F:DNA binding"/>
    <property type="evidence" value="ECO:0007669"/>
    <property type="project" value="UniProtKB-KW"/>
</dbReference>
<dbReference type="EC" id="5.6.2.3" evidence="10"/>
<feature type="compositionally biased region" description="Basic and acidic residues" evidence="12">
    <location>
        <begin position="496"/>
        <end position="509"/>
    </location>
</feature>
<dbReference type="InterPro" id="IPR007692">
    <property type="entry name" value="DNA_helicase_DnaB"/>
</dbReference>
<keyword evidence="7" id="KW-0067">ATP-binding</keyword>
<feature type="compositionally biased region" description="Basic and acidic residues" evidence="12">
    <location>
        <begin position="415"/>
        <end position="425"/>
    </location>
</feature>
<proteinExistence type="inferred from homology"/>
<organism evidence="14">
    <name type="scientific">viral metagenome</name>
    <dbReference type="NCBI Taxonomy" id="1070528"/>
    <lineage>
        <taxon>unclassified sequences</taxon>
        <taxon>metagenomes</taxon>
        <taxon>organismal metagenomes</taxon>
    </lineage>
</organism>
<dbReference type="NCBIfam" id="TIGR00665">
    <property type="entry name" value="DnaB"/>
    <property type="match status" value="1"/>
</dbReference>
<evidence type="ECO:0000256" key="5">
    <source>
        <dbReference type="ARBA" id="ARBA00022801"/>
    </source>
</evidence>
<sequence length="521" mass="56716">MQLRASAWVKSFRALGVSHTSCQWLARGPPSFPGKAGGLRVSGREALMEQQQPDGGRMPPQNVEVERQVLGACLVDNEAIPRAAEILRGDPQRLFYHRAHAVVWQTLLDLIDDGEPADQYTVEASLRRNGRLDQVGGLPYIVELTGRAASGANVAHHAKIVCDAAQARSLISVGAEMIRSAYDGDDVQTSMSKAMDSLYSLQTVGVAGGYRSARDAALAAMVSFREAKAAGGTVQGVPSGLTDLDEVTAGFQKGDLILLAGRPSSGKSAAAHGIARYAAQQGIPVGIVSLEMSTVQIGQRLLSHESGENLHHIRTGRADEHLLEKAVRDASGLPIWTDDTVGVKMIDIRARARALQRRHKIGLFLVDYLQLVDPDEVGDSSEREVSAISRALKHMAKELNTPVVALSQLSRASQARKDKRPELSDLRSSGSLEQDADVVIFVHRPEQWHIVKEKGTNRDLHGIAELIVAKQRQGPCKTVEVQWCASTTQFRDLAKDASHYPPKPEEAHQETMSWYDSPNNR</sequence>
<dbReference type="InterPro" id="IPR036185">
    <property type="entry name" value="DNA_heli_DnaB-like_N_sf"/>
</dbReference>
<evidence type="ECO:0000256" key="11">
    <source>
        <dbReference type="ARBA" id="ARBA00048954"/>
    </source>
</evidence>
<feature type="region of interest" description="Disordered" evidence="12">
    <location>
        <begin position="496"/>
        <end position="521"/>
    </location>
</feature>
<dbReference type="InterPro" id="IPR027417">
    <property type="entry name" value="P-loop_NTPase"/>
</dbReference>
<dbReference type="PROSITE" id="PS51199">
    <property type="entry name" value="SF4_HELICASE"/>
    <property type="match status" value="1"/>
</dbReference>
<keyword evidence="2" id="KW-0639">Primosome</keyword>
<protein>
    <recommendedName>
        <fullName evidence="10">DNA 5'-3' helicase</fullName>
        <ecNumber evidence="10">5.6.2.3</ecNumber>
    </recommendedName>
</protein>
<keyword evidence="8" id="KW-0238">DNA-binding</keyword>
<evidence type="ECO:0000256" key="4">
    <source>
        <dbReference type="ARBA" id="ARBA00022741"/>
    </source>
</evidence>
<dbReference type="GO" id="GO:0016787">
    <property type="term" value="F:hydrolase activity"/>
    <property type="evidence" value="ECO:0007669"/>
    <property type="project" value="UniProtKB-KW"/>
</dbReference>
<feature type="compositionally biased region" description="Polar residues" evidence="12">
    <location>
        <begin position="510"/>
        <end position="521"/>
    </location>
</feature>
<keyword evidence="9" id="KW-0413">Isomerase</keyword>
<accession>A0A6M3J2J6</accession>
<dbReference type="Pfam" id="PF03796">
    <property type="entry name" value="DnaB_C"/>
    <property type="match status" value="1"/>
</dbReference>
<dbReference type="Gene3D" id="1.10.860.10">
    <property type="entry name" value="DNAb Helicase, Chain A"/>
    <property type="match status" value="1"/>
</dbReference>
<dbReference type="GO" id="GO:1990077">
    <property type="term" value="C:primosome complex"/>
    <property type="evidence" value="ECO:0007669"/>
    <property type="project" value="UniProtKB-KW"/>
</dbReference>
<keyword evidence="5" id="KW-0378">Hydrolase</keyword>
<evidence type="ECO:0000259" key="13">
    <source>
        <dbReference type="PROSITE" id="PS51199"/>
    </source>
</evidence>
<feature type="domain" description="SF4 helicase" evidence="13">
    <location>
        <begin position="230"/>
        <end position="497"/>
    </location>
</feature>
<evidence type="ECO:0000256" key="7">
    <source>
        <dbReference type="ARBA" id="ARBA00022840"/>
    </source>
</evidence>
<gene>
    <name evidence="14" type="ORF">MM415B00627_0019</name>
</gene>
<dbReference type="EMBL" id="MT141497">
    <property type="protein sequence ID" value="QJA63437.1"/>
    <property type="molecule type" value="Genomic_DNA"/>
</dbReference>
<dbReference type="InterPro" id="IPR016136">
    <property type="entry name" value="DNA_helicase_N/primase_C"/>
</dbReference>
<dbReference type="PANTHER" id="PTHR30153">
    <property type="entry name" value="REPLICATIVE DNA HELICASE DNAB"/>
    <property type="match status" value="1"/>
</dbReference>
<evidence type="ECO:0000256" key="8">
    <source>
        <dbReference type="ARBA" id="ARBA00023125"/>
    </source>
</evidence>
<evidence type="ECO:0000256" key="12">
    <source>
        <dbReference type="SAM" id="MobiDB-lite"/>
    </source>
</evidence>
<dbReference type="GO" id="GO:0043139">
    <property type="term" value="F:5'-3' DNA helicase activity"/>
    <property type="evidence" value="ECO:0007669"/>
    <property type="project" value="UniProtKB-EC"/>
</dbReference>
<dbReference type="Pfam" id="PF00772">
    <property type="entry name" value="DnaB"/>
    <property type="match status" value="1"/>
</dbReference>
<keyword evidence="4" id="KW-0547">Nucleotide-binding</keyword>
<dbReference type="SMART" id="SM00382">
    <property type="entry name" value="AAA"/>
    <property type="match status" value="1"/>
</dbReference>
<dbReference type="GO" id="GO:0006269">
    <property type="term" value="P:DNA replication, synthesis of primer"/>
    <property type="evidence" value="ECO:0007669"/>
    <property type="project" value="UniProtKB-KW"/>
</dbReference>
<name>A0A6M3J2J6_9ZZZZ</name>
<reference evidence="14" key="1">
    <citation type="submission" date="2020-03" db="EMBL/GenBank/DDBJ databases">
        <title>The deep terrestrial virosphere.</title>
        <authorList>
            <person name="Holmfeldt K."/>
            <person name="Nilsson E."/>
            <person name="Simone D."/>
            <person name="Lopez-Fernandez M."/>
            <person name="Wu X."/>
            <person name="de Brujin I."/>
            <person name="Lundin D."/>
            <person name="Andersson A."/>
            <person name="Bertilsson S."/>
            <person name="Dopson M."/>
        </authorList>
    </citation>
    <scope>NUCLEOTIDE SEQUENCE</scope>
    <source>
        <strain evidence="14">MM415B00627</strain>
    </source>
</reference>
<dbReference type="GO" id="GO:0005829">
    <property type="term" value="C:cytosol"/>
    <property type="evidence" value="ECO:0007669"/>
    <property type="project" value="TreeGrafter"/>
</dbReference>
<dbReference type="Gene3D" id="3.40.50.300">
    <property type="entry name" value="P-loop containing nucleotide triphosphate hydrolases"/>
    <property type="match status" value="1"/>
</dbReference>
<comment type="catalytic activity">
    <reaction evidence="11">
        <text>ATP + H2O = ADP + phosphate + H(+)</text>
        <dbReference type="Rhea" id="RHEA:13065"/>
        <dbReference type="ChEBI" id="CHEBI:15377"/>
        <dbReference type="ChEBI" id="CHEBI:15378"/>
        <dbReference type="ChEBI" id="CHEBI:30616"/>
        <dbReference type="ChEBI" id="CHEBI:43474"/>
        <dbReference type="ChEBI" id="CHEBI:456216"/>
        <dbReference type="EC" id="5.6.2.3"/>
    </reaction>
</comment>